<dbReference type="Gene3D" id="3.90.180.10">
    <property type="entry name" value="Medium-chain alcohol dehydrogenases, catalytic domain"/>
    <property type="match status" value="1"/>
</dbReference>
<dbReference type="InterPro" id="IPR011032">
    <property type="entry name" value="GroES-like_sf"/>
</dbReference>
<dbReference type="SUPFAM" id="SSF50129">
    <property type="entry name" value="GroES-like"/>
    <property type="match status" value="1"/>
</dbReference>
<accession>A0A1I3CRD1</accession>
<protein>
    <submittedName>
        <fullName evidence="2">NADPH2:quinone reductase</fullName>
    </submittedName>
</protein>
<dbReference type="Pfam" id="PF08240">
    <property type="entry name" value="ADH_N"/>
    <property type="match status" value="1"/>
</dbReference>
<dbReference type="EMBL" id="FOQH01000002">
    <property type="protein sequence ID" value="SFH77072.1"/>
    <property type="molecule type" value="Genomic_DNA"/>
</dbReference>
<dbReference type="InterPro" id="IPR013154">
    <property type="entry name" value="ADH-like_N"/>
</dbReference>
<evidence type="ECO:0000313" key="3">
    <source>
        <dbReference type="Proteomes" id="UP000199377"/>
    </source>
</evidence>
<evidence type="ECO:0000313" key="2">
    <source>
        <dbReference type="EMBL" id="SFH77072.1"/>
    </source>
</evidence>
<dbReference type="Pfam" id="PF00107">
    <property type="entry name" value="ADH_zinc_N"/>
    <property type="match status" value="1"/>
</dbReference>
<reference evidence="2 3" key="1">
    <citation type="submission" date="2016-10" db="EMBL/GenBank/DDBJ databases">
        <authorList>
            <person name="de Groot N.N."/>
        </authorList>
    </citation>
    <scope>NUCLEOTIDE SEQUENCE [LARGE SCALE GENOMIC DNA]</scope>
    <source>
        <strain evidence="2 3">CGMCC 1.11030</strain>
    </source>
</reference>
<dbReference type="GO" id="GO:0016491">
    <property type="term" value="F:oxidoreductase activity"/>
    <property type="evidence" value="ECO:0007669"/>
    <property type="project" value="InterPro"/>
</dbReference>
<dbReference type="PANTHER" id="PTHR43677:SF4">
    <property type="entry name" value="QUINONE OXIDOREDUCTASE-LIKE PROTEIN 2"/>
    <property type="match status" value="1"/>
</dbReference>
<dbReference type="Proteomes" id="UP000199377">
    <property type="component" value="Unassembled WGS sequence"/>
</dbReference>
<dbReference type="CDD" id="cd08241">
    <property type="entry name" value="QOR1"/>
    <property type="match status" value="1"/>
</dbReference>
<dbReference type="SMART" id="SM00829">
    <property type="entry name" value="PKS_ER"/>
    <property type="match status" value="1"/>
</dbReference>
<gene>
    <name evidence="2" type="ORF">SAMN05216258_102164</name>
</gene>
<feature type="domain" description="Enoyl reductase (ER)" evidence="1">
    <location>
        <begin position="16"/>
        <end position="335"/>
    </location>
</feature>
<proteinExistence type="predicted"/>
<dbReference type="InterPro" id="IPR051397">
    <property type="entry name" value="Zn-ADH-like_protein"/>
</dbReference>
<organism evidence="2 3">
    <name type="scientific">Albimonas pacifica</name>
    <dbReference type="NCBI Taxonomy" id="1114924"/>
    <lineage>
        <taxon>Bacteria</taxon>
        <taxon>Pseudomonadati</taxon>
        <taxon>Pseudomonadota</taxon>
        <taxon>Alphaproteobacteria</taxon>
        <taxon>Rhodobacterales</taxon>
        <taxon>Paracoccaceae</taxon>
        <taxon>Albimonas</taxon>
    </lineage>
</organism>
<keyword evidence="3" id="KW-1185">Reference proteome</keyword>
<dbReference type="RefSeq" id="WP_143103251.1">
    <property type="nucleotide sequence ID" value="NZ_FOQH01000002.1"/>
</dbReference>
<dbReference type="Gene3D" id="3.40.50.720">
    <property type="entry name" value="NAD(P)-binding Rossmann-like Domain"/>
    <property type="match status" value="1"/>
</dbReference>
<dbReference type="STRING" id="1114924.SAMN05216258_102164"/>
<dbReference type="InterPro" id="IPR013149">
    <property type="entry name" value="ADH-like_C"/>
</dbReference>
<evidence type="ECO:0000259" key="1">
    <source>
        <dbReference type="SMART" id="SM00829"/>
    </source>
</evidence>
<name>A0A1I3CRD1_9RHOB</name>
<sequence>MSDRTVRAAVCTALTGPDAVRVQDWTSRAPGPGEVRLRLAASSANYPDLLMTRGLYQHRAEPPFVPGLEAAGTILDVGEGVEGWKPGDRAVAMVGAAGAGFAEETTVKASSLLPTPEGMSDAAAASLYVGHYTGYVGVVDRGRLQPHETMVVFGAAGGVGLGAVQIGLALGARVIATASSEAKREMLRAEGVQHVLDPADPQLRETIKEIGGGGVDLVYDPVNGPLFDLGLRVLRPEGRLAVIGFTGAGSESDKSAIRPAPSNIVLIKEIEIVGVRAGQFGRRHPEKLLAAWKRMGEWHAQGKLNPHVSRLFPLDRAADALRALEDRGVVGKIAVTMDG</sequence>
<dbReference type="InterPro" id="IPR036291">
    <property type="entry name" value="NAD(P)-bd_dom_sf"/>
</dbReference>
<dbReference type="PANTHER" id="PTHR43677">
    <property type="entry name" value="SHORT-CHAIN DEHYDROGENASE/REDUCTASE"/>
    <property type="match status" value="1"/>
</dbReference>
<dbReference type="SUPFAM" id="SSF51735">
    <property type="entry name" value="NAD(P)-binding Rossmann-fold domains"/>
    <property type="match status" value="1"/>
</dbReference>
<dbReference type="AlphaFoldDB" id="A0A1I3CRD1"/>
<dbReference type="InterPro" id="IPR020843">
    <property type="entry name" value="ER"/>
</dbReference>
<dbReference type="OrthoDB" id="4190732at2"/>